<dbReference type="AlphaFoldDB" id="A0A839T4F9"/>
<organism evidence="3 4">
    <name type="scientific">Azomonas macrocytogenes</name>
    <name type="common">Azotobacter macrocytogenes</name>
    <dbReference type="NCBI Taxonomy" id="69962"/>
    <lineage>
        <taxon>Bacteria</taxon>
        <taxon>Pseudomonadati</taxon>
        <taxon>Pseudomonadota</taxon>
        <taxon>Gammaproteobacteria</taxon>
        <taxon>Pseudomonadales</taxon>
        <taxon>Pseudomonadaceae</taxon>
        <taxon>Azomonas</taxon>
    </lineage>
</organism>
<feature type="transmembrane region" description="Helical" evidence="1">
    <location>
        <begin position="12"/>
        <end position="30"/>
    </location>
</feature>
<keyword evidence="1" id="KW-0812">Transmembrane</keyword>
<keyword evidence="1" id="KW-0472">Membrane</keyword>
<proteinExistence type="predicted"/>
<dbReference type="InterPro" id="IPR021878">
    <property type="entry name" value="TgpA_N"/>
</dbReference>
<dbReference type="Gene3D" id="3.10.620.30">
    <property type="match status" value="1"/>
</dbReference>
<dbReference type="RefSeq" id="WP_183167290.1">
    <property type="nucleotide sequence ID" value="NZ_JACHXI010000015.1"/>
</dbReference>
<dbReference type="Pfam" id="PF11992">
    <property type="entry name" value="TgpA_N"/>
    <property type="match status" value="1"/>
</dbReference>
<dbReference type="SMART" id="SM00460">
    <property type="entry name" value="TGc"/>
    <property type="match status" value="1"/>
</dbReference>
<feature type="domain" description="Transglutaminase-like" evidence="2">
    <location>
        <begin position="398"/>
        <end position="469"/>
    </location>
</feature>
<dbReference type="PANTHER" id="PTHR42736">
    <property type="entry name" value="PROTEIN-GLUTAMINE GAMMA-GLUTAMYLTRANSFERASE"/>
    <property type="match status" value="1"/>
</dbReference>
<dbReference type="InterPro" id="IPR052901">
    <property type="entry name" value="Bact_TGase-like"/>
</dbReference>
<accession>A0A839T4F9</accession>
<gene>
    <name evidence="3" type="ORF">FHR87_002837</name>
</gene>
<keyword evidence="4" id="KW-1185">Reference proteome</keyword>
<evidence type="ECO:0000313" key="3">
    <source>
        <dbReference type="EMBL" id="MBB3104421.1"/>
    </source>
</evidence>
<keyword evidence="3" id="KW-0378">Hydrolase</keyword>
<dbReference type="InterPro" id="IPR038765">
    <property type="entry name" value="Papain-like_cys_pep_sf"/>
</dbReference>
<dbReference type="InterPro" id="IPR025403">
    <property type="entry name" value="TgpA-like_C"/>
</dbReference>
<evidence type="ECO:0000259" key="2">
    <source>
        <dbReference type="SMART" id="SM00460"/>
    </source>
</evidence>
<dbReference type="GO" id="GO:0006508">
    <property type="term" value="P:proteolysis"/>
    <property type="evidence" value="ECO:0007669"/>
    <property type="project" value="UniProtKB-KW"/>
</dbReference>
<dbReference type="PANTHER" id="PTHR42736:SF1">
    <property type="entry name" value="PROTEIN-GLUTAMINE GAMMA-GLUTAMYLTRANSFERASE"/>
    <property type="match status" value="1"/>
</dbReference>
<comment type="caution">
    <text evidence="3">The sequence shown here is derived from an EMBL/GenBank/DDBJ whole genome shotgun (WGS) entry which is preliminary data.</text>
</comment>
<feature type="transmembrane region" description="Helical" evidence="1">
    <location>
        <begin position="106"/>
        <end position="123"/>
    </location>
</feature>
<feature type="transmembrane region" description="Helical" evidence="1">
    <location>
        <begin position="70"/>
        <end position="94"/>
    </location>
</feature>
<feature type="transmembrane region" description="Helical" evidence="1">
    <location>
        <begin position="129"/>
        <end position="147"/>
    </location>
</feature>
<dbReference type="GO" id="GO:0008233">
    <property type="term" value="F:peptidase activity"/>
    <property type="evidence" value="ECO:0007669"/>
    <property type="project" value="UniProtKB-KW"/>
</dbReference>
<evidence type="ECO:0000256" key="1">
    <source>
        <dbReference type="SAM" id="Phobius"/>
    </source>
</evidence>
<keyword evidence="3" id="KW-0645">Protease</keyword>
<dbReference type="InterPro" id="IPR002931">
    <property type="entry name" value="Transglutaminase-like"/>
</dbReference>
<dbReference type="SUPFAM" id="SSF54001">
    <property type="entry name" value="Cysteine proteinases"/>
    <property type="match status" value="1"/>
</dbReference>
<protein>
    <submittedName>
        <fullName evidence="3">Transglutaminase-like putative cysteine protease</fullName>
    </submittedName>
</protein>
<reference evidence="3 4" key="1">
    <citation type="submission" date="2020-08" db="EMBL/GenBank/DDBJ databases">
        <title>Genomic Encyclopedia of Type Strains, Phase III (KMG-III): the genomes of soil and plant-associated and newly described type strains.</title>
        <authorList>
            <person name="Whitman W."/>
        </authorList>
    </citation>
    <scope>NUCLEOTIDE SEQUENCE [LARGE SCALE GENOMIC DNA]</scope>
    <source>
        <strain evidence="3 4">CECT 4462</strain>
    </source>
</reference>
<dbReference type="Proteomes" id="UP000549250">
    <property type="component" value="Unassembled WGS sequence"/>
</dbReference>
<feature type="transmembrane region" description="Helical" evidence="1">
    <location>
        <begin position="159"/>
        <end position="180"/>
    </location>
</feature>
<evidence type="ECO:0000313" key="4">
    <source>
        <dbReference type="Proteomes" id="UP000549250"/>
    </source>
</evidence>
<dbReference type="Pfam" id="PF01841">
    <property type="entry name" value="Transglut_core"/>
    <property type="match status" value="1"/>
</dbReference>
<dbReference type="EMBL" id="JACHXI010000015">
    <property type="protein sequence ID" value="MBB3104421.1"/>
    <property type="molecule type" value="Genomic_DNA"/>
</dbReference>
<dbReference type="Pfam" id="PF13559">
    <property type="entry name" value="DUF4129"/>
    <property type="match status" value="1"/>
</dbReference>
<sequence>MKAAEVIPRNSLFWLLIVQFLVILPHLQYLPPWIIVLWLGCTWWRLRIFRMCAAYPNGWVKALLMLSTGLAIYVSHGTLIGLDAGAVLLMTAFILKTLEMRNRRDALIVIFLGFFAVVTGYLFDSGVLAAVYSLLPITALLAGMIGLYQNDSAGYRAPLRLAGSLLLQALPLMLVLFVFFPRLAPLWGMPQPAEQAVSGLAESMSPGEMVELSQSSELAFRVTFDGQLPAHENLYWRAITFERFDGQRWARSSNSYLAQEPKWEPQGEPLSYNIIIQPNGRSWLFSLDVPKIQADDARMMADFHLERRRPVDRALMYRTVSWPDSRREPSATSASLAASLQLPRQGNPRTRIWAEELRRSEPDPERLVQVLLRHFNQQPYVYTLKPLPVGENIVDDFLFQTRSGFCIHYAGAMTFILRAAGIPARVVGGYQGGELNPAGNYLSIHQFDAHAWVEYWLPERGWISIDPTFQVAPERIRTGLQQAMVQEQSFLEGDPLALHRYSGINWLNELRMAWDNVNYGWQRWVLNYQGDEQKQILQKWLGSFELRWDWLGIGLVLVLAVLSGSLALLLFKPWRSTPDLVQRLFLRYEKLLAGQGIVRQKHEGARAFAERAAQVLPDQAQAIRQFTGIYECTRYSGEPASPREMQQAFKALRDALFSRNHAKDRIH</sequence>
<feature type="transmembrane region" description="Helical" evidence="1">
    <location>
        <begin position="550"/>
        <end position="571"/>
    </location>
</feature>
<name>A0A839T4F9_AZOMA</name>
<keyword evidence="1" id="KW-1133">Transmembrane helix</keyword>